<proteinExistence type="predicted"/>
<dbReference type="GO" id="GO:0006281">
    <property type="term" value="P:DNA repair"/>
    <property type="evidence" value="ECO:0007669"/>
    <property type="project" value="InterPro"/>
</dbReference>
<dbReference type="Gene3D" id="1.10.340.30">
    <property type="entry name" value="Hypothetical protein, domain 2"/>
    <property type="match status" value="1"/>
</dbReference>
<gene>
    <name evidence="1" type="ORF">CAL65_16190</name>
</gene>
<comment type="caution">
    <text evidence="1">The sequence shown here is derived from an EMBL/GenBank/DDBJ whole genome shotgun (WGS) entry which is preliminary data.</text>
</comment>
<dbReference type="RefSeq" id="WP_116303246.1">
    <property type="nucleotide sequence ID" value="NZ_NFZV01000019.1"/>
</dbReference>
<dbReference type="GO" id="GO:0003824">
    <property type="term" value="F:catalytic activity"/>
    <property type="evidence" value="ECO:0007669"/>
    <property type="project" value="InterPro"/>
</dbReference>
<dbReference type="AlphaFoldDB" id="A0A3E0WNW6"/>
<organism evidence="1 2">
    <name type="scientific">Alkalilimnicola ehrlichii</name>
    <dbReference type="NCBI Taxonomy" id="351052"/>
    <lineage>
        <taxon>Bacteria</taxon>
        <taxon>Pseudomonadati</taxon>
        <taxon>Pseudomonadota</taxon>
        <taxon>Gammaproteobacteria</taxon>
        <taxon>Chromatiales</taxon>
        <taxon>Ectothiorhodospiraceae</taxon>
        <taxon>Alkalilimnicola</taxon>
    </lineage>
</organism>
<dbReference type="OrthoDB" id="3078554at2"/>
<name>A0A3E0WNW6_9GAMM</name>
<accession>A0A3E0WNW6</accession>
<sequence>MSGVTQQALVDTLLKRHGLTYAEELGIQVSRNTPSELFQLLCAALLFSARIRSGAAKEAFQALKSAGWITAEKMAASTWEERTRTLNQHGYARYDESTSRMLGETAKRLLDDYAGDLRRLREAAGSKPSLERQHLKGFKGIGEVGADIFCREVQVVWKELYPFADKRALASAARLDLPTQAEQLARLATPADFPRLVDALVRVELAKQHEQIKAYAH</sequence>
<reference evidence="2" key="1">
    <citation type="submission" date="2017-05" db="EMBL/GenBank/DDBJ databases">
        <authorList>
            <person name="Sharma S."/>
            <person name="Sidhu C."/>
            <person name="Pinnaka A.K."/>
        </authorList>
    </citation>
    <scope>NUCLEOTIDE SEQUENCE [LARGE SCALE GENOMIC DNA]</scope>
    <source>
        <strain evidence="2">AK93</strain>
    </source>
</reference>
<evidence type="ECO:0000313" key="1">
    <source>
        <dbReference type="EMBL" id="RFA33893.1"/>
    </source>
</evidence>
<evidence type="ECO:0008006" key="3">
    <source>
        <dbReference type="Google" id="ProtNLM"/>
    </source>
</evidence>
<protein>
    <recommendedName>
        <fullName evidence="3">Endonuclease</fullName>
    </recommendedName>
</protein>
<evidence type="ECO:0000313" key="2">
    <source>
        <dbReference type="Proteomes" id="UP000256763"/>
    </source>
</evidence>
<dbReference type="SUPFAM" id="SSF48150">
    <property type="entry name" value="DNA-glycosylase"/>
    <property type="match status" value="1"/>
</dbReference>
<dbReference type="Proteomes" id="UP000256763">
    <property type="component" value="Unassembled WGS sequence"/>
</dbReference>
<dbReference type="InterPro" id="IPR011257">
    <property type="entry name" value="DNA_glycosylase"/>
</dbReference>
<keyword evidence="2" id="KW-1185">Reference proteome</keyword>
<dbReference type="EMBL" id="NFZW01000018">
    <property type="protein sequence ID" value="RFA33893.1"/>
    <property type="molecule type" value="Genomic_DNA"/>
</dbReference>